<evidence type="ECO:0000256" key="1">
    <source>
        <dbReference type="SAM" id="MobiDB-lite"/>
    </source>
</evidence>
<feature type="compositionally biased region" description="Basic and acidic residues" evidence="1">
    <location>
        <begin position="54"/>
        <end position="77"/>
    </location>
</feature>
<feature type="compositionally biased region" description="Polar residues" evidence="1">
    <location>
        <begin position="326"/>
        <end position="336"/>
    </location>
</feature>
<proteinExistence type="predicted"/>
<organism evidence="2 3">
    <name type="scientific">Trypanosoma rangeli</name>
    <dbReference type="NCBI Taxonomy" id="5698"/>
    <lineage>
        <taxon>Eukaryota</taxon>
        <taxon>Discoba</taxon>
        <taxon>Euglenozoa</taxon>
        <taxon>Kinetoplastea</taxon>
        <taxon>Metakinetoplastina</taxon>
        <taxon>Trypanosomatida</taxon>
        <taxon>Trypanosomatidae</taxon>
        <taxon>Trypanosoma</taxon>
        <taxon>Herpetosoma</taxon>
    </lineage>
</organism>
<sequence length="486" mass="53571">MEAREHSQEPERLPEARRAEDGVGDGGETAEAEKRQSELLRRKVELQHRIQNLRDEENVLQHEKTVRSLAKAKEKKLATAAAQKQSNKQIRSRKPPKRHPPDQKKSSLGAESANAGITNTGNDGGDATAGGRRVSKSDSGTLRASLRPIPSFRQGGFTGERPGQGQKSSVLADMAAVEGSVESGNFPNVIPAPPYPRCSSDDAIEEERSVKEENHVLDVDFLWIIRSARLHECGGEVQVEAAHRARRERMQATENRQQRSLRRLNLVDEMFSKALERRMRAMQRIAADPPADRLIGNHVVQHIPVSMLPGQLKQTALTLMAGSTGEGVQSPSSAPSPTGAIKDAPGGRVFLTAVDMAAAEKQITAPTDAPDAEDASQQAEGKTTTSPRVNDIDEDKLLREWRELGYTAVYLPATRRLVYPDADCPITRNTKRPYSPNACMQKYMQPLPSVHLVQRQLPPEAILAHKRAKSTGRRRLLPFISVARNK</sequence>
<dbReference type="EMBL" id="MKGL01000053">
    <property type="protein sequence ID" value="RNF09144.1"/>
    <property type="molecule type" value="Genomic_DNA"/>
</dbReference>
<feature type="compositionally biased region" description="Basic and acidic residues" evidence="1">
    <location>
        <begin position="1"/>
        <end position="21"/>
    </location>
</feature>
<dbReference type="OrthoDB" id="266987at2759"/>
<gene>
    <name evidence="2" type="ORF">TraAM80_02403</name>
</gene>
<comment type="caution">
    <text evidence="2">The sequence shown here is derived from an EMBL/GenBank/DDBJ whole genome shotgun (WGS) entry which is preliminary data.</text>
</comment>
<feature type="region of interest" description="Disordered" evidence="1">
    <location>
        <begin position="54"/>
        <end position="169"/>
    </location>
</feature>
<dbReference type="RefSeq" id="XP_029240796.1">
    <property type="nucleotide sequence ID" value="XM_029379407.1"/>
</dbReference>
<protein>
    <submittedName>
        <fullName evidence="2">Uncharacterized protein</fullName>
    </submittedName>
</protein>
<feature type="region of interest" description="Disordered" evidence="1">
    <location>
        <begin position="364"/>
        <end position="391"/>
    </location>
</feature>
<evidence type="ECO:0000313" key="3">
    <source>
        <dbReference type="Proteomes" id="UP000283634"/>
    </source>
</evidence>
<dbReference type="Proteomes" id="UP000283634">
    <property type="component" value="Unassembled WGS sequence"/>
</dbReference>
<feature type="region of interest" description="Disordered" evidence="1">
    <location>
        <begin position="323"/>
        <end position="345"/>
    </location>
</feature>
<evidence type="ECO:0000313" key="2">
    <source>
        <dbReference type="EMBL" id="RNF09144.1"/>
    </source>
</evidence>
<accession>A0A422NUM0</accession>
<dbReference type="AlphaFoldDB" id="A0A422NUM0"/>
<dbReference type="VEuPathDB" id="TriTrypDB:TRSC58_02222"/>
<feature type="compositionally biased region" description="Polar residues" evidence="1">
    <location>
        <begin position="376"/>
        <end position="388"/>
    </location>
</feature>
<reference evidence="2 3" key="1">
    <citation type="journal article" date="2018" name="BMC Genomics">
        <title>Genomic comparison of Trypanosoma conorhini and Trypanosoma rangeli to Trypanosoma cruzi strains of high and low virulence.</title>
        <authorList>
            <person name="Bradwell K.R."/>
            <person name="Koparde V.N."/>
            <person name="Matveyev A.V."/>
            <person name="Serrano M.G."/>
            <person name="Alves J.M."/>
            <person name="Parikh H."/>
            <person name="Huang B."/>
            <person name="Lee V."/>
            <person name="Espinosa-Alvarez O."/>
            <person name="Ortiz P.A."/>
            <person name="Costa-Martins A.G."/>
            <person name="Teixeira M.M."/>
            <person name="Buck G.A."/>
        </authorList>
    </citation>
    <scope>NUCLEOTIDE SEQUENCE [LARGE SCALE GENOMIC DNA]</scope>
    <source>
        <strain evidence="2 3">AM80</strain>
    </source>
</reference>
<dbReference type="GeneID" id="40326336"/>
<dbReference type="OMA" id="RMQATEN"/>
<keyword evidence="3" id="KW-1185">Reference proteome</keyword>
<name>A0A422NUM0_TRYRA</name>
<feature type="region of interest" description="Disordered" evidence="1">
    <location>
        <begin position="1"/>
        <end position="37"/>
    </location>
</feature>